<dbReference type="InterPro" id="IPR016208">
    <property type="entry name" value="Ald_Oxase/xanthine_DH-like"/>
</dbReference>
<dbReference type="InterPro" id="IPR036856">
    <property type="entry name" value="Ald_Oxase/Xan_DH_a/b_sf"/>
</dbReference>
<dbReference type="eggNOG" id="COG1529">
    <property type="taxonomic scope" value="Bacteria"/>
</dbReference>
<evidence type="ECO:0000313" key="5">
    <source>
        <dbReference type="Proteomes" id="UP000015347"/>
    </source>
</evidence>
<dbReference type="GO" id="GO:0005506">
    <property type="term" value="F:iron ion binding"/>
    <property type="evidence" value="ECO:0007669"/>
    <property type="project" value="InterPro"/>
</dbReference>
<evidence type="ECO:0000313" key="4">
    <source>
        <dbReference type="EMBL" id="EPX76479.1"/>
    </source>
</evidence>
<dbReference type="SMART" id="SM01008">
    <property type="entry name" value="Ald_Xan_dh_C"/>
    <property type="match status" value="1"/>
</dbReference>
<evidence type="ECO:0000256" key="1">
    <source>
        <dbReference type="ARBA" id="ARBA00022505"/>
    </source>
</evidence>
<dbReference type="Gene3D" id="3.30.365.10">
    <property type="entry name" value="Aldehyde oxidase/xanthine dehydrogenase, molybdopterin binding domain"/>
    <property type="match status" value="4"/>
</dbReference>
<name>S9RR71_9RHOB</name>
<dbReference type="InterPro" id="IPR008274">
    <property type="entry name" value="AldOxase/xan_DH_MoCoBD1"/>
</dbReference>
<dbReference type="Pfam" id="PF01315">
    <property type="entry name" value="Ald_Xan_dh_C"/>
    <property type="match status" value="1"/>
</dbReference>
<keyword evidence="2 4" id="KW-0560">Oxidoreductase</keyword>
<dbReference type="Proteomes" id="UP000015347">
    <property type="component" value="Unassembled WGS sequence"/>
</dbReference>
<dbReference type="STRING" id="1123237.Salmuc_00365"/>
<feature type="domain" description="Aldehyde oxidase/xanthine dehydrogenase a/b hammerhead" evidence="3">
    <location>
        <begin position="16"/>
        <end position="131"/>
    </location>
</feature>
<dbReference type="Gene3D" id="3.90.1170.50">
    <property type="entry name" value="Aldehyde oxidase/xanthine dehydrogenase, a/b hammerhead"/>
    <property type="match status" value="1"/>
</dbReference>
<keyword evidence="1" id="KW-0500">Molybdenum</keyword>
<dbReference type="PANTHER" id="PTHR11908:SF132">
    <property type="entry name" value="ALDEHYDE OXIDASE 1-RELATED"/>
    <property type="match status" value="1"/>
</dbReference>
<dbReference type="HOGENOM" id="CLU_001681_2_0_5"/>
<dbReference type="EMBL" id="APVH01000049">
    <property type="protein sequence ID" value="EPX76479.1"/>
    <property type="molecule type" value="Genomic_DNA"/>
</dbReference>
<evidence type="ECO:0000256" key="2">
    <source>
        <dbReference type="ARBA" id="ARBA00023002"/>
    </source>
</evidence>
<dbReference type="AlphaFoldDB" id="S9RR71"/>
<dbReference type="EC" id="1.2.99.2" evidence="4"/>
<reference evidence="5" key="1">
    <citation type="journal article" date="2014" name="Stand. Genomic Sci.">
        <title>Genome sequence of the exopolysaccharide-producing Salipiger mucosus type strain (DSM 16094(T)), a moderately halophilic member of the Roseobacter clade.</title>
        <authorList>
            <person name="Riedel T."/>
            <person name="Spring S."/>
            <person name="Fiebig A."/>
            <person name="Petersen J."/>
            <person name="Kyrpides N.C."/>
            <person name="Goker M."/>
            <person name="Klenk H.P."/>
        </authorList>
    </citation>
    <scope>NUCLEOTIDE SEQUENCE [LARGE SCALE GENOMIC DNA]</scope>
    <source>
        <strain evidence="5">DSM 16094</strain>
    </source>
</reference>
<dbReference type="GO" id="GO:0016491">
    <property type="term" value="F:oxidoreductase activity"/>
    <property type="evidence" value="ECO:0007669"/>
    <property type="project" value="UniProtKB-KW"/>
</dbReference>
<dbReference type="PANTHER" id="PTHR11908">
    <property type="entry name" value="XANTHINE DEHYDROGENASE"/>
    <property type="match status" value="1"/>
</dbReference>
<protein>
    <submittedName>
        <fullName evidence="4">Carbon monoxide dehydrogenase large chain</fullName>
        <ecNumber evidence="4">1.2.99.2</ecNumber>
    </submittedName>
</protein>
<comment type="caution">
    <text evidence="4">The sequence shown here is derived from an EMBL/GenBank/DDBJ whole genome shotgun (WGS) entry which is preliminary data.</text>
</comment>
<dbReference type="Pfam" id="PF02738">
    <property type="entry name" value="MoCoBD_1"/>
    <property type="match status" value="1"/>
</dbReference>
<evidence type="ECO:0000259" key="3">
    <source>
        <dbReference type="SMART" id="SM01008"/>
    </source>
</evidence>
<dbReference type="SUPFAM" id="SSF54665">
    <property type="entry name" value="CO dehydrogenase molybdoprotein N-domain-like"/>
    <property type="match status" value="1"/>
</dbReference>
<accession>S9RR71</accession>
<gene>
    <name evidence="4" type="ORF">Salmuc_00365</name>
</gene>
<dbReference type="Pfam" id="PF20256">
    <property type="entry name" value="MoCoBD_2"/>
    <property type="match status" value="1"/>
</dbReference>
<keyword evidence="5" id="KW-1185">Reference proteome</keyword>
<dbReference type="InterPro" id="IPR037165">
    <property type="entry name" value="AldOxase/xan_DH_Mopterin-bd_sf"/>
</dbReference>
<dbReference type="SUPFAM" id="SSF56003">
    <property type="entry name" value="Molybdenum cofactor-binding domain"/>
    <property type="match status" value="1"/>
</dbReference>
<sequence length="807" mass="86127">MIGRKVPRVEDDRLLRGKSRFVADLAARTDALCVAILRSPHAHAEIERIDDDAARQMDGVEAVLTDRDLEGIGTLPCDWAPPGMLWEVQHPVLASGTVCYAGQPVAAIVARTRAQARDAVAAMDVRYKLLEPVLDQEAALELGAPKVHEPGDNVALRKRRAGGDYERARRSAQIVIARRLTNNRLAPSPLEGRAVLSDYDPVTHSLTHHSSSQLPHVHARALSDCLGFPAHRLRFVSPDVGGGFGAKLGFYAEDVIVALAAMRTGRACAWIESRSDTLVGTTHGRDHVQYAELTATRNGRITGLKTRIVADLGAFAMGMGPGIPAINAGLSVTGPYDIPNVVSEVTAVYTNRMPTGPYRGAGHPEATCLIERMVDELAMELQLDPAEARQRNFVPPEKMPHKLPTGFTLDSGNYADNLDAALSAFDIESFRKAHGSSGRRIGVGIATYSETSGAAPSMGMAAVGFRRAGHESARVVMHPDARVTVFSGAHSHGQGHATTLAQIAADALQIPLSAVEVVQGDTSVIPFGTGTYNSRTMAVGGSAVHRAAWRIREKLARIAAVKLQCLPKEVVYAEGTFTARRRGLRGRAFLALRRLEDRVKARVFNRITGLDLPGGVRGRQAVPLAEAAREAHLAHDVPLGLVPGLDETEFFDPKDMPASYGTHIVGVEVEPRTGHVGILKHVIVDDCGQVINPLLVAGQIHGGAAQGIGQALMEDAGYAPDGTPGATSLMDYALPRATDLPDFEISHTVTPTKLNPLGAKGAGEGATIGAPPAVVNAVLDALRPLGVRDIRMPLTPERVWQAVRDAE</sequence>
<dbReference type="InterPro" id="IPR000674">
    <property type="entry name" value="Ald_Oxase/Xan_DH_a/b"/>
</dbReference>
<dbReference type="InterPro" id="IPR046867">
    <property type="entry name" value="AldOxase/xan_DH_MoCoBD2"/>
</dbReference>
<organism evidence="4 5">
    <name type="scientific">Salipiger mucosus DSM 16094</name>
    <dbReference type="NCBI Taxonomy" id="1123237"/>
    <lineage>
        <taxon>Bacteria</taxon>
        <taxon>Pseudomonadati</taxon>
        <taxon>Pseudomonadota</taxon>
        <taxon>Alphaproteobacteria</taxon>
        <taxon>Rhodobacterales</taxon>
        <taxon>Roseobacteraceae</taxon>
        <taxon>Salipiger</taxon>
    </lineage>
</organism>
<proteinExistence type="predicted"/>